<dbReference type="EMBL" id="UINC01006424">
    <property type="protein sequence ID" value="SVA27444.1"/>
    <property type="molecule type" value="Genomic_DNA"/>
</dbReference>
<comment type="similarity">
    <text evidence="3">Belongs to the methyltransferase superfamily. Arsenite methyltransferase family.</text>
</comment>
<comment type="catalytic activity">
    <reaction evidence="8">
        <text>arsenic triglutathione + 3 [thioredoxin]-dithiol + 3 S-adenosyl-L-methionine = trimethylarsine + 3 [thioredoxin]-disulfide + 3 glutathione + 3 S-adenosyl-L-homocysteine + 3 H(+)</text>
        <dbReference type="Rhea" id="RHEA:69432"/>
        <dbReference type="Rhea" id="RHEA-COMP:10698"/>
        <dbReference type="Rhea" id="RHEA-COMP:10700"/>
        <dbReference type="ChEBI" id="CHEBI:15378"/>
        <dbReference type="ChEBI" id="CHEBI:27130"/>
        <dbReference type="ChEBI" id="CHEBI:29950"/>
        <dbReference type="ChEBI" id="CHEBI:50058"/>
        <dbReference type="ChEBI" id="CHEBI:57856"/>
        <dbReference type="ChEBI" id="CHEBI:57925"/>
        <dbReference type="ChEBI" id="CHEBI:59789"/>
        <dbReference type="ChEBI" id="CHEBI:183640"/>
        <dbReference type="EC" id="2.1.1.137"/>
    </reaction>
</comment>
<evidence type="ECO:0000256" key="4">
    <source>
        <dbReference type="ARBA" id="ARBA00034521"/>
    </source>
</evidence>
<dbReference type="SUPFAM" id="SSF53335">
    <property type="entry name" value="S-adenosyl-L-methionine-dependent methyltransferases"/>
    <property type="match status" value="1"/>
</dbReference>
<dbReference type="CDD" id="cd02440">
    <property type="entry name" value="AdoMet_MTases"/>
    <property type="match status" value="1"/>
</dbReference>
<comment type="catalytic activity">
    <reaction evidence="7">
        <text>arsenic triglutathione + 2 [thioredoxin]-dithiol + 2 S-adenosyl-L-methionine + H2O = dimethylarsinous acid + 2 [thioredoxin]-disulfide + 3 glutathione + 2 S-adenosyl-L-homocysteine + 2 H(+)</text>
        <dbReference type="Rhea" id="RHEA:69464"/>
        <dbReference type="Rhea" id="RHEA-COMP:10698"/>
        <dbReference type="Rhea" id="RHEA-COMP:10700"/>
        <dbReference type="ChEBI" id="CHEBI:15377"/>
        <dbReference type="ChEBI" id="CHEBI:15378"/>
        <dbReference type="ChEBI" id="CHEBI:23808"/>
        <dbReference type="ChEBI" id="CHEBI:29950"/>
        <dbReference type="ChEBI" id="CHEBI:50058"/>
        <dbReference type="ChEBI" id="CHEBI:57856"/>
        <dbReference type="ChEBI" id="CHEBI:57925"/>
        <dbReference type="ChEBI" id="CHEBI:59789"/>
        <dbReference type="ChEBI" id="CHEBI:183640"/>
        <dbReference type="EC" id="2.1.1.137"/>
    </reaction>
</comment>
<keyword evidence="1" id="KW-0808">Transferase</keyword>
<reference evidence="10" key="1">
    <citation type="submission" date="2018-05" db="EMBL/GenBank/DDBJ databases">
        <authorList>
            <person name="Lanie J.A."/>
            <person name="Ng W.-L."/>
            <person name="Kazmierczak K.M."/>
            <person name="Andrzejewski T.M."/>
            <person name="Davidsen T.M."/>
            <person name="Wayne K.J."/>
            <person name="Tettelin H."/>
            <person name="Glass J.I."/>
            <person name="Rusch D."/>
            <person name="Podicherti R."/>
            <person name="Tsui H.-C.T."/>
            <person name="Winkler M.E."/>
        </authorList>
    </citation>
    <scope>NUCLEOTIDE SEQUENCE</scope>
</reference>
<keyword evidence="2" id="KW-0949">S-adenosyl-L-methionine</keyword>
<accession>A0A381UHJ8</accession>
<dbReference type="PANTHER" id="PTHR43675">
    <property type="entry name" value="ARSENITE METHYLTRANSFERASE"/>
    <property type="match status" value="1"/>
</dbReference>
<evidence type="ECO:0000256" key="5">
    <source>
        <dbReference type="ARBA" id="ARBA00034545"/>
    </source>
</evidence>
<gene>
    <name evidence="10" type="ORF">METZ01_LOCUS80298</name>
</gene>
<evidence type="ECO:0000259" key="9">
    <source>
        <dbReference type="Pfam" id="PF13847"/>
    </source>
</evidence>
<evidence type="ECO:0000256" key="7">
    <source>
        <dbReference type="ARBA" id="ARBA00047943"/>
    </source>
</evidence>
<name>A0A381UHJ8_9ZZZZ</name>
<dbReference type="PANTHER" id="PTHR43675:SF8">
    <property type="entry name" value="ARSENITE METHYLTRANSFERASE"/>
    <property type="match status" value="1"/>
</dbReference>
<evidence type="ECO:0000256" key="6">
    <source>
        <dbReference type="ARBA" id="ARBA00047941"/>
    </source>
</evidence>
<feature type="domain" description="Methyltransferase" evidence="9">
    <location>
        <begin position="73"/>
        <end position="220"/>
    </location>
</feature>
<dbReference type="GO" id="GO:0030791">
    <property type="term" value="F:arsenite methyltransferase activity"/>
    <property type="evidence" value="ECO:0007669"/>
    <property type="project" value="UniProtKB-EC"/>
</dbReference>
<dbReference type="InterPro" id="IPR026669">
    <property type="entry name" value="Arsenite_MeTrfase-like"/>
</dbReference>
<dbReference type="AlphaFoldDB" id="A0A381UHJ8"/>
<dbReference type="EC" id="2.1.1.137" evidence="4"/>
<dbReference type="Pfam" id="PF13847">
    <property type="entry name" value="Methyltransf_31"/>
    <property type="match status" value="1"/>
</dbReference>
<evidence type="ECO:0000256" key="2">
    <source>
        <dbReference type="ARBA" id="ARBA00022691"/>
    </source>
</evidence>
<evidence type="ECO:0000256" key="1">
    <source>
        <dbReference type="ARBA" id="ARBA00022679"/>
    </source>
</evidence>
<proteinExistence type="inferred from homology"/>
<comment type="catalytic activity">
    <reaction evidence="6">
        <text>arsenic triglutathione + [thioredoxin]-dithiol + S-adenosyl-L-methionine + 2 H2O = methylarsonous acid + [thioredoxin]-disulfide + 3 glutathione + S-adenosyl-L-homocysteine + H(+)</text>
        <dbReference type="Rhea" id="RHEA:69460"/>
        <dbReference type="Rhea" id="RHEA-COMP:10698"/>
        <dbReference type="Rhea" id="RHEA-COMP:10700"/>
        <dbReference type="ChEBI" id="CHEBI:15377"/>
        <dbReference type="ChEBI" id="CHEBI:15378"/>
        <dbReference type="ChEBI" id="CHEBI:17826"/>
        <dbReference type="ChEBI" id="CHEBI:29950"/>
        <dbReference type="ChEBI" id="CHEBI:50058"/>
        <dbReference type="ChEBI" id="CHEBI:57856"/>
        <dbReference type="ChEBI" id="CHEBI:57925"/>
        <dbReference type="ChEBI" id="CHEBI:59789"/>
        <dbReference type="ChEBI" id="CHEBI:183640"/>
        <dbReference type="EC" id="2.1.1.137"/>
    </reaction>
</comment>
<sequence length="328" mass="36466">MNDMTSCCNNASDKDDVSRNDVQDFYSKAAVTAQESLCCPTEYDSSELSHIPKEVLKISYGCGSPVGRAGLQEGQTMVDLGSGGGIDCFIAAKYVGETGHVYGIDMTEEMLNIARKNATQVVKNLGYNNIEFKQGFLESIPIENISVDLVTSNCVINLSTKKSDVFKEIYRILKPGGRFLIADIISEVEVPEEMRNNKELWGECISGALTLQEFLNYARNNQFKGLHIQKDYLWKEVEGIKFYSYTIEGFKFCPEEKSFDGNSIFATYAGPFDTVIFQGTKFQLGDTVEIDRKTAEIMSSYSYNGQFIITDSTSEKPAEDSSETSCCS</sequence>
<evidence type="ECO:0000256" key="8">
    <source>
        <dbReference type="ARBA" id="ARBA00048428"/>
    </source>
</evidence>
<protein>
    <recommendedName>
        <fullName evidence="5">Arsenite methyltransferase</fullName>
        <ecNumber evidence="4">2.1.1.137</ecNumber>
    </recommendedName>
</protein>
<evidence type="ECO:0000256" key="3">
    <source>
        <dbReference type="ARBA" id="ARBA00034487"/>
    </source>
</evidence>
<dbReference type="Gene3D" id="3.40.50.150">
    <property type="entry name" value="Vaccinia Virus protein VP39"/>
    <property type="match status" value="1"/>
</dbReference>
<organism evidence="10">
    <name type="scientific">marine metagenome</name>
    <dbReference type="NCBI Taxonomy" id="408172"/>
    <lineage>
        <taxon>unclassified sequences</taxon>
        <taxon>metagenomes</taxon>
        <taxon>ecological metagenomes</taxon>
    </lineage>
</organism>
<evidence type="ECO:0000313" key="10">
    <source>
        <dbReference type="EMBL" id="SVA27444.1"/>
    </source>
</evidence>
<dbReference type="InterPro" id="IPR029063">
    <property type="entry name" value="SAM-dependent_MTases_sf"/>
</dbReference>
<dbReference type="InterPro" id="IPR025714">
    <property type="entry name" value="Methyltranfer_dom"/>
</dbReference>